<proteinExistence type="predicted"/>
<dbReference type="EMBL" id="HBUF01563648">
    <property type="protein sequence ID" value="CAG6763547.1"/>
    <property type="molecule type" value="Transcribed_RNA"/>
</dbReference>
<evidence type="ECO:0000256" key="1">
    <source>
        <dbReference type="SAM" id="Phobius"/>
    </source>
</evidence>
<keyword evidence="1" id="KW-0472">Membrane</keyword>
<accession>A0A8D9ADX0</accession>
<reference evidence="2" key="1">
    <citation type="submission" date="2021-05" db="EMBL/GenBank/DDBJ databases">
        <authorList>
            <person name="Alioto T."/>
            <person name="Alioto T."/>
            <person name="Gomez Garrido J."/>
        </authorList>
    </citation>
    <scope>NUCLEOTIDE SEQUENCE</scope>
</reference>
<protein>
    <submittedName>
        <fullName evidence="2">Uncharacterized protein</fullName>
    </submittedName>
</protein>
<keyword evidence="1" id="KW-1133">Transmembrane helix</keyword>
<sequence>MWMRNIPTQYTQYIHHVVLYIYSVCTIHISCMDYLSILNRLFIHPVWIIYPPRMDYLSILYGQFIPPVWIKYPSWMDILHFTLFLYWVVKFCQILSTKFEKI</sequence>
<feature type="transmembrane region" description="Helical" evidence="1">
    <location>
        <begin position="78"/>
        <end position="96"/>
    </location>
</feature>
<organism evidence="2">
    <name type="scientific">Cacopsylla melanoneura</name>
    <dbReference type="NCBI Taxonomy" id="428564"/>
    <lineage>
        <taxon>Eukaryota</taxon>
        <taxon>Metazoa</taxon>
        <taxon>Ecdysozoa</taxon>
        <taxon>Arthropoda</taxon>
        <taxon>Hexapoda</taxon>
        <taxon>Insecta</taxon>
        <taxon>Pterygota</taxon>
        <taxon>Neoptera</taxon>
        <taxon>Paraneoptera</taxon>
        <taxon>Hemiptera</taxon>
        <taxon>Sternorrhyncha</taxon>
        <taxon>Psylloidea</taxon>
        <taxon>Psyllidae</taxon>
        <taxon>Psyllinae</taxon>
        <taxon>Cacopsylla</taxon>
    </lineage>
</organism>
<keyword evidence="1" id="KW-0812">Transmembrane</keyword>
<name>A0A8D9ADX0_9HEMI</name>
<feature type="transmembrane region" description="Helical" evidence="1">
    <location>
        <begin position="20"/>
        <end position="42"/>
    </location>
</feature>
<evidence type="ECO:0000313" key="2">
    <source>
        <dbReference type="EMBL" id="CAG6763547.1"/>
    </source>
</evidence>
<dbReference type="AlphaFoldDB" id="A0A8D9ADX0"/>